<reference evidence="1 2" key="1">
    <citation type="journal article" date="2015" name="Nature">
        <title>rRNA introns, odd ribosomes, and small enigmatic genomes across a large radiation of phyla.</title>
        <authorList>
            <person name="Brown C.T."/>
            <person name="Hug L.A."/>
            <person name="Thomas B.C."/>
            <person name="Sharon I."/>
            <person name="Castelle C.J."/>
            <person name="Singh A."/>
            <person name="Wilkins M.J."/>
            <person name="Williams K.H."/>
            <person name="Banfield J.F."/>
        </authorList>
    </citation>
    <scope>NUCLEOTIDE SEQUENCE [LARGE SCALE GENOMIC DNA]</scope>
</reference>
<dbReference type="Proteomes" id="UP000034881">
    <property type="component" value="Unassembled WGS sequence"/>
</dbReference>
<gene>
    <name evidence="1" type="ORF">UT77_C0003G0077</name>
</gene>
<sequence>MHEPVPKGIIESADPTPELHRKASDLLNQGGYTTTPVSVNPNDQSPLENIRDMLGNATYVVGSTIKEQTGGGGLSTGERSVEGSVPVTIASGKRFLQKEAA</sequence>
<evidence type="ECO:0000313" key="1">
    <source>
        <dbReference type="EMBL" id="KKR42282.1"/>
    </source>
</evidence>
<protein>
    <submittedName>
        <fullName evidence="1">Uncharacterized protein</fullName>
    </submittedName>
</protein>
<name>A0A0G0TWE7_9BACT</name>
<dbReference type="EMBL" id="LBYB01000003">
    <property type="protein sequence ID" value="KKR42282.1"/>
    <property type="molecule type" value="Genomic_DNA"/>
</dbReference>
<organism evidence="1 2">
    <name type="scientific">Candidatus Daviesbacteria bacterium GW2011_GWC2_40_12</name>
    <dbReference type="NCBI Taxonomy" id="1618431"/>
    <lineage>
        <taxon>Bacteria</taxon>
        <taxon>Candidatus Daviesiibacteriota</taxon>
    </lineage>
</organism>
<dbReference type="AlphaFoldDB" id="A0A0G0TWE7"/>
<accession>A0A0G0TWE7</accession>
<evidence type="ECO:0000313" key="2">
    <source>
        <dbReference type="Proteomes" id="UP000034881"/>
    </source>
</evidence>
<proteinExistence type="predicted"/>
<comment type="caution">
    <text evidence="1">The sequence shown here is derived from an EMBL/GenBank/DDBJ whole genome shotgun (WGS) entry which is preliminary data.</text>
</comment>